<reference evidence="3 4" key="1">
    <citation type="submission" date="2021-09" db="EMBL/GenBank/DDBJ databases">
        <title>Whole genome sequence of Nocardioides sp. GBK3QG-3.</title>
        <authorList>
            <person name="Tuo L."/>
        </authorList>
    </citation>
    <scope>NUCLEOTIDE SEQUENCE [LARGE SCALE GENOMIC DNA]</scope>
    <source>
        <strain evidence="3 4">GBK3QG-3</strain>
    </source>
</reference>
<evidence type="ECO:0000313" key="4">
    <source>
        <dbReference type="Proteomes" id="UP000780875"/>
    </source>
</evidence>
<protein>
    <submittedName>
        <fullName evidence="3">Uncharacterized protein</fullName>
    </submittedName>
</protein>
<keyword evidence="2" id="KW-0472">Membrane</keyword>
<dbReference type="RefSeq" id="WP_224123145.1">
    <property type="nucleotide sequence ID" value="NZ_JAIQZJ010000006.1"/>
</dbReference>
<dbReference type="Proteomes" id="UP000780875">
    <property type="component" value="Unassembled WGS sequence"/>
</dbReference>
<feature type="region of interest" description="Disordered" evidence="1">
    <location>
        <begin position="67"/>
        <end position="94"/>
    </location>
</feature>
<proteinExistence type="predicted"/>
<accession>A0ABS7UD08</accession>
<organism evidence="3 4">
    <name type="scientific">Nocardioides mangrovi</name>
    <dbReference type="NCBI Taxonomy" id="2874580"/>
    <lineage>
        <taxon>Bacteria</taxon>
        <taxon>Bacillati</taxon>
        <taxon>Actinomycetota</taxon>
        <taxon>Actinomycetes</taxon>
        <taxon>Propionibacteriales</taxon>
        <taxon>Nocardioidaceae</taxon>
        <taxon>Nocardioides</taxon>
    </lineage>
</organism>
<dbReference type="EMBL" id="JAIQZJ010000006">
    <property type="protein sequence ID" value="MBZ5738772.1"/>
    <property type="molecule type" value="Genomic_DNA"/>
</dbReference>
<evidence type="ECO:0000313" key="3">
    <source>
        <dbReference type="EMBL" id="MBZ5738772.1"/>
    </source>
</evidence>
<name>A0ABS7UD08_9ACTN</name>
<keyword evidence="2" id="KW-0812">Transmembrane</keyword>
<keyword evidence="4" id="KW-1185">Reference proteome</keyword>
<comment type="caution">
    <text evidence="3">The sequence shown here is derived from an EMBL/GenBank/DDBJ whole genome shotgun (WGS) entry which is preliminary data.</text>
</comment>
<feature type="transmembrane region" description="Helical" evidence="2">
    <location>
        <begin position="41"/>
        <end position="63"/>
    </location>
</feature>
<evidence type="ECO:0000256" key="2">
    <source>
        <dbReference type="SAM" id="Phobius"/>
    </source>
</evidence>
<gene>
    <name evidence="3" type="ORF">K8U61_11415</name>
</gene>
<sequence length="250" mass="25846">MNETEMAELLRRSTGDLAPDLPGLVAGGLRRGRVRQRRQRVGAVLAASAVVALVGFGSAHLLGDGGGTSRGVSPAGDPSTTVPTVSPSATTSDEPLERAELAVTTEQVPTTFAGLEPGRVSGPSPKSGPDAAPVVDFTWRGFGIRVGLTPDDYVDDHAVVDPARRCAEQAGPAQCRPGADATVVTTSSFVNPAADGGTSVRSVTVFRPDGWDVLVMVYNGPGKDGPVTAAEPPFDLEELERIASSDVWFA</sequence>
<evidence type="ECO:0000256" key="1">
    <source>
        <dbReference type="SAM" id="MobiDB-lite"/>
    </source>
</evidence>
<keyword evidence="2" id="KW-1133">Transmembrane helix</keyword>
<feature type="compositionally biased region" description="Low complexity" evidence="1">
    <location>
        <begin position="78"/>
        <end position="92"/>
    </location>
</feature>